<evidence type="ECO:0000256" key="1">
    <source>
        <dbReference type="ARBA" id="ARBA00022723"/>
    </source>
</evidence>
<organism evidence="5 6">
    <name type="scientific">Leuconostoc carnosum</name>
    <dbReference type="NCBI Taxonomy" id="1252"/>
    <lineage>
        <taxon>Bacteria</taxon>
        <taxon>Bacillati</taxon>
        <taxon>Bacillota</taxon>
        <taxon>Bacilli</taxon>
        <taxon>Lactobacillales</taxon>
        <taxon>Lactobacillaceae</taxon>
        <taxon>Leuconostoc</taxon>
    </lineage>
</organism>
<dbReference type="SUPFAM" id="SSF161219">
    <property type="entry name" value="CHY zinc finger-like"/>
    <property type="match status" value="1"/>
</dbReference>
<evidence type="ECO:0000256" key="2">
    <source>
        <dbReference type="ARBA" id="ARBA00022771"/>
    </source>
</evidence>
<dbReference type="GO" id="GO:0008270">
    <property type="term" value="F:zinc ion binding"/>
    <property type="evidence" value="ECO:0007669"/>
    <property type="project" value="UniProtKB-KW"/>
</dbReference>
<dbReference type="RefSeq" id="WP_014973611.1">
    <property type="nucleotide sequence ID" value="NZ_ONZM01000024.1"/>
</dbReference>
<keyword evidence="3" id="KW-0862">Zinc</keyword>
<evidence type="ECO:0000313" key="5">
    <source>
        <dbReference type="EMBL" id="QEA33446.1"/>
    </source>
</evidence>
<dbReference type="OMA" id="ETRCAHY"/>
<evidence type="ECO:0000256" key="3">
    <source>
        <dbReference type="ARBA" id="ARBA00022833"/>
    </source>
</evidence>
<reference evidence="5 6" key="1">
    <citation type="submission" date="2019-06" db="EMBL/GenBank/DDBJ databases">
        <title>Genome analyses of bacteria isolated from kimchi.</title>
        <authorList>
            <person name="Lee S."/>
            <person name="Ahn S."/>
            <person name="Roh S."/>
        </authorList>
    </citation>
    <scope>NUCLEOTIDE SEQUENCE [LARGE SCALE GENOMIC DNA]</scope>
    <source>
        <strain evidence="5 6">CBA3620</strain>
    </source>
</reference>
<name>A0AAE6IJA5_LEUCA</name>
<evidence type="ECO:0000313" key="6">
    <source>
        <dbReference type="Proteomes" id="UP000321332"/>
    </source>
</evidence>
<protein>
    <recommendedName>
        <fullName evidence="4">CHY-type domain-containing protein</fullName>
    </recommendedName>
</protein>
<dbReference type="Proteomes" id="UP000321332">
    <property type="component" value="Chromosome"/>
</dbReference>
<accession>A0AAE6IJA5</accession>
<dbReference type="InterPro" id="IPR016694">
    <property type="entry name" value="UCP017292"/>
</dbReference>
<keyword evidence="2" id="KW-0863">Zinc-finger</keyword>
<dbReference type="AlphaFoldDB" id="A0AAE6IJA5"/>
<feature type="domain" description="CHY-type" evidence="4">
    <location>
        <begin position="6"/>
        <end position="86"/>
    </location>
</feature>
<proteinExistence type="predicted"/>
<dbReference type="InterPro" id="IPR037274">
    <property type="entry name" value="Znf_CHY_sf"/>
</dbReference>
<dbReference type="PROSITE" id="PS51266">
    <property type="entry name" value="ZF_CHY"/>
    <property type="match status" value="1"/>
</dbReference>
<gene>
    <name evidence="5" type="ORF">FGL89_04500</name>
</gene>
<dbReference type="PIRSF" id="PIRSF017292">
    <property type="entry name" value="UCP017292_Znf_CHY"/>
    <property type="match status" value="1"/>
</dbReference>
<sequence>MIKGIGLDDEGRCRHWHSFHDVVANRCAQCDEFYACYQCHDAMVTHHFCPMPLTDERVAVLCGACHFGMTGQMYLKANYYCPKCHHPFNNQCARHIEIYFS</sequence>
<keyword evidence="1" id="KW-0479">Metal-binding</keyword>
<dbReference type="EMBL" id="CP042374">
    <property type="protein sequence ID" value="QEA33446.1"/>
    <property type="molecule type" value="Genomic_DNA"/>
</dbReference>
<evidence type="ECO:0000259" key="4">
    <source>
        <dbReference type="PROSITE" id="PS51266"/>
    </source>
</evidence>
<dbReference type="InterPro" id="IPR008913">
    <property type="entry name" value="Znf_CHY"/>
</dbReference>